<dbReference type="InterPro" id="IPR009526">
    <property type="entry name" value="DUF1146"/>
</dbReference>
<evidence type="ECO:0000256" key="1">
    <source>
        <dbReference type="SAM" id="Phobius"/>
    </source>
</evidence>
<keyword evidence="1" id="KW-1133">Transmembrane helix</keyword>
<dbReference type="NCBIfam" id="TIGR02327">
    <property type="entry name" value="int_mem_ywzB"/>
    <property type="match status" value="1"/>
</dbReference>
<comment type="caution">
    <text evidence="2">The sequence shown here is derived from an EMBL/GenBank/DDBJ whole genome shotgun (WGS) entry which is preliminary data.</text>
</comment>
<evidence type="ECO:0000313" key="2">
    <source>
        <dbReference type="EMBL" id="TFE04103.1"/>
    </source>
</evidence>
<sequence length="76" mass="8884">MEEFGQQALLSMMIHLIFIALTFWSMQALRFDKAIRPNRVLQARVLFILVSIAIGSSVANFFLSYTNWSQQLPYLW</sequence>
<evidence type="ECO:0000313" key="3">
    <source>
        <dbReference type="Proteomes" id="UP000297776"/>
    </source>
</evidence>
<feature type="transmembrane region" description="Helical" evidence="1">
    <location>
        <begin position="6"/>
        <end position="24"/>
    </location>
</feature>
<name>A0A4Y8LND6_9BACL</name>
<reference evidence="2 3" key="1">
    <citation type="submission" date="2019-03" db="EMBL/GenBank/DDBJ databases">
        <authorList>
            <person name="Yang Y."/>
        </authorList>
    </citation>
    <scope>NUCLEOTIDE SEQUENCE [LARGE SCALE GENOMIC DNA]</scope>
    <source>
        <strain evidence="2 3">ASL-1</strain>
    </source>
</reference>
<dbReference type="Pfam" id="PF06612">
    <property type="entry name" value="DUF1146"/>
    <property type="match status" value="1"/>
</dbReference>
<keyword evidence="1" id="KW-0812">Transmembrane</keyword>
<dbReference type="RefSeq" id="WP_134379062.1">
    <property type="nucleotide sequence ID" value="NZ_SORX01000001.1"/>
</dbReference>
<dbReference type="Proteomes" id="UP000297776">
    <property type="component" value="Unassembled WGS sequence"/>
</dbReference>
<dbReference type="OrthoDB" id="1651016at2"/>
<dbReference type="AlphaFoldDB" id="A0A4Y8LND6"/>
<proteinExistence type="predicted"/>
<accession>A0A4Y8LND6</accession>
<gene>
    <name evidence="2" type="ORF">E2626_01905</name>
</gene>
<dbReference type="EMBL" id="SORX01000001">
    <property type="protein sequence ID" value="TFE04103.1"/>
    <property type="molecule type" value="Genomic_DNA"/>
</dbReference>
<protein>
    <submittedName>
        <fullName evidence="2">DUF1146 domain-containing protein</fullName>
    </submittedName>
</protein>
<organism evidence="2 3">
    <name type="scientific">Jeotgalibacillus salarius</name>
    <dbReference type="NCBI Taxonomy" id="546023"/>
    <lineage>
        <taxon>Bacteria</taxon>
        <taxon>Bacillati</taxon>
        <taxon>Bacillota</taxon>
        <taxon>Bacilli</taxon>
        <taxon>Bacillales</taxon>
        <taxon>Caryophanaceae</taxon>
        <taxon>Jeotgalibacillus</taxon>
    </lineage>
</organism>
<keyword evidence="1" id="KW-0472">Membrane</keyword>
<feature type="transmembrane region" description="Helical" evidence="1">
    <location>
        <begin position="45"/>
        <end position="66"/>
    </location>
</feature>
<keyword evidence="3" id="KW-1185">Reference proteome</keyword>